<dbReference type="InterPro" id="IPR011049">
    <property type="entry name" value="Serralysin-like_metalloprot_C"/>
</dbReference>
<comment type="caution">
    <text evidence="3">The sequence shown here is derived from an EMBL/GenBank/DDBJ whole genome shotgun (WGS) entry which is preliminary data.</text>
</comment>
<dbReference type="InterPro" id="IPR018511">
    <property type="entry name" value="Hemolysin-typ_Ca-bd_CS"/>
</dbReference>
<dbReference type="InterPro" id="IPR001343">
    <property type="entry name" value="Hemolysn_Ca-bd"/>
</dbReference>
<dbReference type="GeneID" id="301040776"/>
<keyword evidence="2" id="KW-0964">Secreted</keyword>
<dbReference type="Proteomes" id="UP000294239">
    <property type="component" value="Unassembled WGS sequence"/>
</dbReference>
<evidence type="ECO:0000313" key="3">
    <source>
        <dbReference type="EMBL" id="TBN15043.1"/>
    </source>
</evidence>
<proteinExistence type="predicted"/>
<dbReference type="PROSITE" id="PS00330">
    <property type="entry name" value="HEMOLYSIN_CALCIUM"/>
    <property type="match status" value="6"/>
</dbReference>
<evidence type="ECO:0000313" key="4">
    <source>
        <dbReference type="Proteomes" id="UP000294239"/>
    </source>
</evidence>
<dbReference type="SUPFAM" id="SSF51120">
    <property type="entry name" value="beta-Roll"/>
    <property type="match status" value="2"/>
</dbReference>
<dbReference type="InterPro" id="IPR050557">
    <property type="entry name" value="RTX_toxin/Mannuronan_C5-epim"/>
</dbReference>
<name>A0ABY1YAI7_9HYPH</name>
<evidence type="ECO:0000256" key="1">
    <source>
        <dbReference type="ARBA" id="ARBA00004613"/>
    </source>
</evidence>
<dbReference type="PRINTS" id="PR00313">
    <property type="entry name" value="CABNDNGRPT"/>
</dbReference>
<evidence type="ECO:0000256" key="2">
    <source>
        <dbReference type="ARBA" id="ARBA00022525"/>
    </source>
</evidence>
<dbReference type="RefSeq" id="WP_113226914.1">
    <property type="nucleotide sequence ID" value="NZ_JAQIJI010000004.1"/>
</dbReference>
<accession>A0ABY1YAI7</accession>
<keyword evidence="4" id="KW-1185">Reference proteome</keyword>
<protein>
    <submittedName>
        <fullName evidence="3">Calcium-binding protein</fullName>
    </submittedName>
</protein>
<dbReference type="EMBL" id="SISF01000025">
    <property type="protein sequence ID" value="TBN15043.1"/>
    <property type="molecule type" value="Genomic_DNA"/>
</dbReference>
<sequence length="368" mass="36725">MVSTIADIDVTKIAADGQGNINGSSKDDLLFMSGAGIAQAGDGNDIVFGGTGNDTLRGDAGDDLLYGGAGNDTLNGGVGDDILLGGEGNDVLFGGVGNDILSGGNGADKFFFEANAGNDRITDLNFGEGDVITFAVGTLTEMGNKQLTISSQSDLMAFLGRTDVSSEVKGSDLVIKYGPNGDTLTLQGFGDQSAAGAHINGNSADNTIFGGQNGNLINAGNGDDTVFAGAGGTKISGGADHDLIVGGAGNDILGGQGGDDMIFGGAGNDEISGGTGNDILTGGSGNDTFNFKFGDGKDTIADFSAGDKINLYDGYVAGQAVATVSSVDDLHALVNSGSATYDTNGDSVTFHFAGGDIKFIGIDWTTPV</sequence>
<dbReference type="Pfam" id="PF00353">
    <property type="entry name" value="HemolysinCabind"/>
    <property type="match status" value="4"/>
</dbReference>
<gene>
    <name evidence="3" type="ORF">EYC79_06210</name>
</gene>
<comment type="subcellular location">
    <subcellularLocation>
        <location evidence="1">Secreted</location>
    </subcellularLocation>
</comment>
<organism evidence="3 4">
    <name type="scientific">Agrobacterium cavarae</name>
    <dbReference type="NCBI Taxonomy" id="2528239"/>
    <lineage>
        <taxon>Bacteria</taxon>
        <taxon>Pseudomonadati</taxon>
        <taxon>Pseudomonadota</taxon>
        <taxon>Alphaproteobacteria</taxon>
        <taxon>Hyphomicrobiales</taxon>
        <taxon>Rhizobiaceae</taxon>
        <taxon>Rhizobium/Agrobacterium group</taxon>
        <taxon>Agrobacterium</taxon>
    </lineage>
</organism>
<dbReference type="PANTHER" id="PTHR38340">
    <property type="entry name" value="S-LAYER PROTEIN"/>
    <property type="match status" value="1"/>
</dbReference>
<dbReference type="Gene3D" id="2.150.10.10">
    <property type="entry name" value="Serralysin-like metalloprotease, C-terminal"/>
    <property type="match status" value="2"/>
</dbReference>
<dbReference type="PANTHER" id="PTHR38340:SF1">
    <property type="entry name" value="S-LAYER PROTEIN"/>
    <property type="match status" value="1"/>
</dbReference>
<reference evidence="3 4" key="1">
    <citation type="submission" date="2019-02" db="EMBL/GenBank/DDBJ databases">
        <title>Current taxonomic status of genus Agrobacterium and description of Agrobacterium cavarae sp. nov. isolated from maize roots.</title>
        <authorList>
            <person name="Flores-Felix J.D."/>
            <person name="Menendez E."/>
            <person name="Ramirez-Bahena M.H."/>
            <person name="Garcia-Fraile P."/>
            <person name="Velazquez E."/>
        </authorList>
    </citation>
    <scope>NUCLEOTIDE SEQUENCE [LARGE SCALE GENOMIC DNA]</scope>
    <source>
        <strain evidence="3 4">RZME10</strain>
    </source>
</reference>